<dbReference type="GO" id="GO:0008047">
    <property type="term" value="F:enzyme activator activity"/>
    <property type="evidence" value="ECO:0007669"/>
    <property type="project" value="InterPro"/>
</dbReference>
<dbReference type="GO" id="GO:0016485">
    <property type="term" value="P:protein processing"/>
    <property type="evidence" value="ECO:0007669"/>
    <property type="project" value="TreeGrafter"/>
</dbReference>
<proteinExistence type="inferred from homology"/>
<dbReference type="GO" id="GO:0004190">
    <property type="term" value="F:aspartic-type endopeptidase activity"/>
    <property type="evidence" value="ECO:0007669"/>
    <property type="project" value="UniProtKB-KW"/>
</dbReference>
<accession>X1FYA7</accession>
<dbReference type="Gene3D" id="3.40.50.1450">
    <property type="entry name" value="HybD-like"/>
    <property type="match status" value="1"/>
</dbReference>
<evidence type="ECO:0000256" key="4">
    <source>
        <dbReference type="ARBA" id="ARBA00022801"/>
    </source>
</evidence>
<name>X1FYA7_9ZZZZ</name>
<feature type="non-terminal residue" evidence="5">
    <location>
        <position position="100"/>
    </location>
</feature>
<dbReference type="SUPFAM" id="SSF53163">
    <property type="entry name" value="HybD-like"/>
    <property type="match status" value="1"/>
</dbReference>
<dbReference type="AlphaFoldDB" id="X1FYA7"/>
<dbReference type="PANTHER" id="PTHR30302">
    <property type="entry name" value="HYDROGENASE 1 MATURATION PROTEASE"/>
    <property type="match status" value="1"/>
</dbReference>
<evidence type="ECO:0000313" key="5">
    <source>
        <dbReference type="EMBL" id="GAH50651.1"/>
    </source>
</evidence>
<evidence type="ECO:0000256" key="2">
    <source>
        <dbReference type="ARBA" id="ARBA00022670"/>
    </source>
</evidence>
<dbReference type="Pfam" id="PF01750">
    <property type="entry name" value="HycI"/>
    <property type="match status" value="1"/>
</dbReference>
<dbReference type="PRINTS" id="PR00446">
    <property type="entry name" value="HYDRGNUPTAKE"/>
</dbReference>
<sequence>MSKKIVILGLGNILLKDEGVGVHIAREVAGKDLPENVEIIDGGTASLDVLMSMKDVDKLIIIDALKGGEEPGSIYRLSREDLSGRTKNPVSLHQINLLDA</sequence>
<evidence type="ECO:0000256" key="3">
    <source>
        <dbReference type="ARBA" id="ARBA00022750"/>
    </source>
</evidence>
<dbReference type="EMBL" id="BARU01020585">
    <property type="protein sequence ID" value="GAH50651.1"/>
    <property type="molecule type" value="Genomic_DNA"/>
</dbReference>
<keyword evidence="2" id="KW-0645">Protease</keyword>
<dbReference type="NCBIfam" id="TIGR00072">
    <property type="entry name" value="hydrog_prot"/>
    <property type="match status" value="1"/>
</dbReference>
<comment type="caution">
    <text evidence="5">The sequence shown here is derived from an EMBL/GenBank/DDBJ whole genome shotgun (WGS) entry which is preliminary data.</text>
</comment>
<organism evidence="5">
    <name type="scientific">marine sediment metagenome</name>
    <dbReference type="NCBI Taxonomy" id="412755"/>
    <lineage>
        <taxon>unclassified sequences</taxon>
        <taxon>metagenomes</taxon>
        <taxon>ecological metagenomes</taxon>
    </lineage>
</organism>
<evidence type="ECO:0008006" key="6">
    <source>
        <dbReference type="Google" id="ProtNLM"/>
    </source>
</evidence>
<keyword evidence="3" id="KW-0064">Aspartyl protease</keyword>
<dbReference type="InterPro" id="IPR023430">
    <property type="entry name" value="Pept_HybD-like_dom_sf"/>
</dbReference>
<reference evidence="5" key="1">
    <citation type="journal article" date="2014" name="Front. Microbiol.">
        <title>High frequency of phylogenetically diverse reductive dehalogenase-homologous genes in deep subseafloor sedimentary metagenomes.</title>
        <authorList>
            <person name="Kawai M."/>
            <person name="Futagami T."/>
            <person name="Toyoda A."/>
            <person name="Takaki Y."/>
            <person name="Nishi S."/>
            <person name="Hori S."/>
            <person name="Arai W."/>
            <person name="Tsubouchi T."/>
            <person name="Morono Y."/>
            <person name="Uchiyama I."/>
            <person name="Ito T."/>
            <person name="Fujiyama A."/>
            <person name="Inagaki F."/>
            <person name="Takami H."/>
        </authorList>
    </citation>
    <scope>NUCLEOTIDE SEQUENCE</scope>
    <source>
        <strain evidence="5">Expedition CK06-06</strain>
    </source>
</reference>
<dbReference type="PANTHER" id="PTHR30302:SF1">
    <property type="entry name" value="HYDROGENASE 2 MATURATION PROTEASE"/>
    <property type="match status" value="1"/>
</dbReference>
<protein>
    <recommendedName>
        <fullName evidence="6">Hydrogenase maturation protease</fullName>
    </recommendedName>
</protein>
<gene>
    <name evidence="5" type="ORF">S03H2_33785</name>
</gene>
<comment type="similarity">
    <text evidence="1">Belongs to the peptidase A31 family.</text>
</comment>
<dbReference type="InterPro" id="IPR000671">
    <property type="entry name" value="Peptidase_A31"/>
</dbReference>
<keyword evidence="4" id="KW-0378">Hydrolase</keyword>
<evidence type="ECO:0000256" key="1">
    <source>
        <dbReference type="ARBA" id="ARBA00006814"/>
    </source>
</evidence>